<evidence type="ECO:0000256" key="4">
    <source>
        <dbReference type="ARBA" id="ARBA00024867"/>
    </source>
</evidence>
<dbReference type="GO" id="GO:0000156">
    <property type="term" value="F:phosphorelay response regulator activity"/>
    <property type="evidence" value="ECO:0007669"/>
    <property type="project" value="InterPro"/>
</dbReference>
<evidence type="ECO:0000256" key="6">
    <source>
        <dbReference type="HAMAP-Rule" id="MF_00099"/>
    </source>
</evidence>
<dbReference type="Gene3D" id="3.40.50.2300">
    <property type="match status" value="1"/>
</dbReference>
<dbReference type="GO" id="GO:0050568">
    <property type="term" value="F:protein-glutamine glutaminase activity"/>
    <property type="evidence" value="ECO:0007669"/>
    <property type="project" value="UniProtKB-UniRule"/>
</dbReference>
<dbReference type="HAMAP" id="MF_00099">
    <property type="entry name" value="CheB_chemtxs"/>
    <property type="match status" value="1"/>
</dbReference>
<dbReference type="Proteomes" id="UP000005710">
    <property type="component" value="Unassembled WGS sequence"/>
</dbReference>
<comment type="PTM">
    <text evidence="6">Phosphorylated by CheA. Phosphorylation of the N-terminal regulatory domain activates the methylesterase activity.</text>
</comment>
<reference evidence="12" key="1">
    <citation type="submission" date="2010-10" db="EMBL/GenBank/DDBJ databases">
        <authorList>
            <consortium name="US DOE Joint Genome Institute (JGI-PGF)"/>
            <person name="Lucas S."/>
            <person name="Copeland A."/>
            <person name="Lapidus A."/>
            <person name="Bruce D."/>
            <person name="Goodwin L."/>
            <person name="Pitluck S."/>
            <person name="Kyrpides N."/>
            <person name="Mavromatis K."/>
            <person name="Detter J.C."/>
            <person name="Han C."/>
            <person name="Land M."/>
            <person name="Hauser L."/>
            <person name="Markowitz V."/>
            <person name="Cheng J.-F."/>
            <person name="Hugenholtz P."/>
            <person name="Woyke T."/>
            <person name="Wu D."/>
            <person name="Pukall R."/>
            <person name="Wahrenburg C."/>
            <person name="Brambilla E."/>
            <person name="Klenk H.-P."/>
            <person name="Eisen J.A."/>
        </authorList>
    </citation>
    <scope>NUCLEOTIDE SEQUENCE [LARGE SCALE GENOMIC DNA]</scope>
    <source>
        <strain evidence="12">DSM 13965</strain>
    </source>
</reference>
<keyword evidence="3 6" id="KW-0378">Hydrolase</keyword>
<dbReference type="Pfam" id="PF01339">
    <property type="entry name" value="CheB_methylest"/>
    <property type="match status" value="1"/>
</dbReference>
<dbReference type="GO" id="GO:0008984">
    <property type="term" value="F:protein-glutamate methylesterase activity"/>
    <property type="evidence" value="ECO:0007669"/>
    <property type="project" value="UniProtKB-UniRule"/>
</dbReference>
<evidence type="ECO:0000256" key="3">
    <source>
        <dbReference type="ARBA" id="ARBA00022801"/>
    </source>
</evidence>
<gene>
    <name evidence="6" type="primary">cheB</name>
    <name evidence="12" type="ORF">ThesuDRAFT_00771</name>
</gene>
<comment type="function">
    <text evidence="6">Involved in chemotaxis. Part of a chemotaxis signal transduction system that modulates chemotaxis in response to various stimuli. Catalyzes the demethylation of specific methylglutamate residues introduced into the chemoreceptors (methyl-accepting chemotaxis proteins or MCP) by CheR. Also mediates the irreversible deamidation of specific glutamine residues to glutamic acid.</text>
</comment>
<comment type="similarity">
    <text evidence="6">Belongs to the CheB family.</text>
</comment>
<dbReference type="Pfam" id="PF00072">
    <property type="entry name" value="Response_reg"/>
    <property type="match status" value="1"/>
</dbReference>
<comment type="subcellular location">
    <subcellularLocation>
        <location evidence="6">Cytoplasm</location>
    </subcellularLocation>
</comment>
<dbReference type="GO" id="GO:0006935">
    <property type="term" value="P:chemotaxis"/>
    <property type="evidence" value="ECO:0007669"/>
    <property type="project" value="UniProtKB-UniRule"/>
</dbReference>
<dbReference type="EMBL" id="AENY02000002">
    <property type="protein sequence ID" value="EKP95045.1"/>
    <property type="molecule type" value="Genomic_DNA"/>
</dbReference>
<organism evidence="12 13">
    <name type="scientific">Thermaerobacter subterraneus DSM 13965</name>
    <dbReference type="NCBI Taxonomy" id="867903"/>
    <lineage>
        <taxon>Bacteria</taxon>
        <taxon>Bacillati</taxon>
        <taxon>Bacillota</taxon>
        <taxon>Clostridia</taxon>
        <taxon>Eubacteriales</taxon>
        <taxon>Clostridiales Family XVII. Incertae Sedis</taxon>
        <taxon>Thermaerobacter</taxon>
    </lineage>
</organism>
<feature type="active site" evidence="6 7">
    <location>
        <position position="290"/>
    </location>
</feature>
<feature type="active site" evidence="6 7">
    <location>
        <position position="263"/>
    </location>
</feature>
<evidence type="ECO:0000313" key="13">
    <source>
        <dbReference type="Proteomes" id="UP000005710"/>
    </source>
</evidence>
<dbReference type="Gene3D" id="3.40.50.180">
    <property type="entry name" value="Methylesterase CheB, C-terminal domain"/>
    <property type="match status" value="1"/>
</dbReference>
<comment type="caution">
    <text evidence="12">The sequence shown here is derived from an EMBL/GenBank/DDBJ whole genome shotgun (WGS) entry which is preliminary data.</text>
</comment>
<evidence type="ECO:0000259" key="11">
    <source>
        <dbReference type="PROSITE" id="PS50122"/>
    </source>
</evidence>
<keyword evidence="6 8" id="KW-0597">Phosphoprotein</keyword>
<evidence type="ECO:0000256" key="2">
    <source>
        <dbReference type="ARBA" id="ARBA00022500"/>
    </source>
</evidence>
<dbReference type="SUPFAM" id="SSF52172">
    <property type="entry name" value="CheY-like"/>
    <property type="match status" value="1"/>
</dbReference>
<comment type="domain">
    <text evidence="6">Contains a C-terminal catalytic domain, and an N-terminal region which modulates catalytic activity.</text>
</comment>
<dbReference type="AlphaFoldDB" id="K6P1X0"/>
<dbReference type="SMART" id="SM00448">
    <property type="entry name" value="REC"/>
    <property type="match status" value="1"/>
</dbReference>
<feature type="region of interest" description="Disordered" evidence="9">
    <location>
        <begin position="147"/>
        <end position="250"/>
    </location>
</feature>
<reference evidence="12" key="2">
    <citation type="submission" date="2012-10" db="EMBL/GenBank/DDBJ databases">
        <title>Improved high-quality draft of Thermaerobacter subterraneus C21, DSM 13965.</title>
        <authorList>
            <consortium name="DOE Joint Genome Institute"/>
            <person name="Eisen J."/>
            <person name="Huntemann M."/>
            <person name="Wei C.-L."/>
            <person name="Han J."/>
            <person name="Detter J.C."/>
            <person name="Han C."/>
            <person name="Tapia R."/>
            <person name="Chen A."/>
            <person name="Kyrpides N."/>
            <person name="Mavromatis K."/>
            <person name="Markowitz V."/>
            <person name="Szeto E."/>
            <person name="Ivanova N."/>
            <person name="Mikhailova N."/>
            <person name="Ovchinnikova G."/>
            <person name="Pagani I."/>
            <person name="Pati A."/>
            <person name="Goodwin L."/>
            <person name="Nordberg H.P."/>
            <person name="Cantor M.N."/>
            <person name="Hua S.X."/>
            <person name="Woyke T."/>
            <person name="Eisen J."/>
            <person name="Klenk H.-P."/>
        </authorList>
    </citation>
    <scope>NUCLEOTIDE SEQUENCE [LARGE SCALE GENOMIC DNA]</scope>
    <source>
        <strain evidence="12">DSM 13965</strain>
    </source>
</reference>
<dbReference type="CDD" id="cd16432">
    <property type="entry name" value="CheB_Rec"/>
    <property type="match status" value="1"/>
</dbReference>
<dbReference type="EC" id="3.1.1.61" evidence="6"/>
<dbReference type="InterPro" id="IPR035909">
    <property type="entry name" value="CheB_C"/>
</dbReference>
<dbReference type="PANTHER" id="PTHR42872">
    <property type="entry name" value="PROTEIN-GLUTAMATE METHYLESTERASE/PROTEIN-GLUTAMINE GLUTAMINASE"/>
    <property type="match status" value="1"/>
</dbReference>
<evidence type="ECO:0000256" key="1">
    <source>
        <dbReference type="ARBA" id="ARBA00022490"/>
    </source>
</evidence>
<evidence type="ECO:0000256" key="8">
    <source>
        <dbReference type="PROSITE-ProRule" id="PRU00169"/>
    </source>
</evidence>
<dbReference type="PROSITE" id="PS50110">
    <property type="entry name" value="RESPONSE_REGULATORY"/>
    <property type="match status" value="1"/>
</dbReference>
<comment type="catalytic activity">
    <reaction evidence="6">
        <text>L-glutaminyl-[protein] + H2O = L-glutamyl-[protein] + NH4(+)</text>
        <dbReference type="Rhea" id="RHEA:16441"/>
        <dbReference type="Rhea" id="RHEA-COMP:10207"/>
        <dbReference type="Rhea" id="RHEA-COMP:10208"/>
        <dbReference type="ChEBI" id="CHEBI:15377"/>
        <dbReference type="ChEBI" id="CHEBI:28938"/>
        <dbReference type="ChEBI" id="CHEBI:29973"/>
        <dbReference type="ChEBI" id="CHEBI:30011"/>
        <dbReference type="EC" id="3.5.1.44"/>
    </reaction>
</comment>
<dbReference type="HOGENOM" id="CLU_000445_51_0_9"/>
<evidence type="ECO:0000313" key="12">
    <source>
        <dbReference type="EMBL" id="EKP95045.1"/>
    </source>
</evidence>
<protein>
    <recommendedName>
        <fullName evidence="6">Protein-glutamate methylesterase/protein-glutamine glutaminase</fullName>
        <ecNumber evidence="6">3.1.1.61</ecNumber>
        <ecNumber evidence="6">3.5.1.44</ecNumber>
    </recommendedName>
</protein>
<evidence type="ECO:0000256" key="5">
    <source>
        <dbReference type="ARBA" id="ARBA00048267"/>
    </source>
</evidence>
<feature type="compositionally biased region" description="Gly residues" evidence="9">
    <location>
        <begin position="162"/>
        <end position="171"/>
    </location>
</feature>
<dbReference type="GO" id="GO:0005737">
    <property type="term" value="C:cytoplasm"/>
    <property type="evidence" value="ECO:0007669"/>
    <property type="project" value="UniProtKB-SubCell"/>
</dbReference>
<dbReference type="InterPro" id="IPR001789">
    <property type="entry name" value="Sig_transdc_resp-reg_receiver"/>
</dbReference>
<feature type="modified residue" description="4-aspartylphosphate" evidence="6 8">
    <location>
        <position position="59"/>
    </location>
</feature>
<dbReference type="RefSeq" id="WP_006903044.1">
    <property type="nucleotide sequence ID" value="NZ_JH976535.1"/>
</dbReference>
<keyword evidence="2 6" id="KW-0145">Chemotaxis</keyword>
<evidence type="ECO:0000256" key="7">
    <source>
        <dbReference type="PROSITE-ProRule" id="PRU00050"/>
    </source>
</evidence>
<dbReference type="OrthoDB" id="9793421at2"/>
<feature type="active site" evidence="6 7">
    <location>
        <position position="383"/>
    </location>
</feature>
<name>K6P1X0_9FIRM</name>
<feature type="compositionally biased region" description="Pro residues" evidence="9">
    <location>
        <begin position="204"/>
        <end position="217"/>
    </location>
</feature>
<feature type="domain" description="CheB-type methylesterase" evidence="11">
    <location>
        <begin position="248"/>
        <end position="441"/>
    </location>
</feature>
<dbReference type="eggNOG" id="COG2201">
    <property type="taxonomic scope" value="Bacteria"/>
</dbReference>
<dbReference type="PANTHER" id="PTHR42872:SF6">
    <property type="entry name" value="PROTEIN-GLUTAMATE METHYLESTERASE_PROTEIN-GLUTAMINE GLUTAMINASE"/>
    <property type="match status" value="1"/>
</dbReference>
<dbReference type="PROSITE" id="PS50122">
    <property type="entry name" value="CHEB"/>
    <property type="match status" value="1"/>
</dbReference>
<dbReference type="CDD" id="cd17541">
    <property type="entry name" value="REC_CheB-like"/>
    <property type="match status" value="1"/>
</dbReference>
<comment type="function">
    <text evidence="4">May play the central regulatory role in sporulation. It may be an element of the effector pathway responsible for the activation of sporulation genes in response to nutritional stress. Spo0A may act in concert with spo0H (a sigma factor) to control the expression of some genes that are critical to the sporulation process.</text>
</comment>
<dbReference type="STRING" id="867903.ThesuDRAFT_00771"/>
<dbReference type="NCBIfam" id="NF001965">
    <property type="entry name" value="PRK00742.1"/>
    <property type="match status" value="1"/>
</dbReference>
<dbReference type="InterPro" id="IPR011006">
    <property type="entry name" value="CheY-like_superfamily"/>
</dbReference>
<dbReference type="InterPro" id="IPR000673">
    <property type="entry name" value="Sig_transdc_resp-reg_Me-estase"/>
</dbReference>
<evidence type="ECO:0000259" key="10">
    <source>
        <dbReference type="PROSITE" id="PS50110"/>
    </source>
</evidence>
<keyword evidence="1 6" id="KW-0963">Cytoplasm</keyword>
<evidence type="ECO:0000256" key="9">
    <source>
        <dbReference type="SAM" id="MobiDB-lite"/>
    </source>
</evidence>
<dbReference type="InterPro" id="IPR008248">
    <property type="entry name" value="CheB-like"/>
</dbReference>
<dbReference type="SUPFAM" id="SSF52738">
    <property type="entry name" value="Methylesterase CheB, C-terminal domain"/>
    <property type="match status" value="1"/>
</dbReference>
<sequence length="446" mass="44724">MRAPSPIRVLVVDDSAFMRRVLTRILESDPALQVVGTARDGLEAVVRAALLKPDVITLDVEMPRLDGLSALPQILAAHPCPVVMVSSLTQQGAQATVRALALGAVDFVAKPSGAISLDLDRVAAELVAKVKAAASVPPERLVVAAGGGKGNAAKRSPTLGAGPAGSAGGRAAGIPLSFPLKKDGGRTTAPGPSRDGMALDRRPPAPGPAPGKQPGPAPLAGGRTAGGHLGTPSAGRPSASAGQPVGRPPAGRRLSHLVLIASSTGGPGALYRLLGALPAGLPAAVVIVQHMPPGFTRALAEHLDATSGLAVAEAWEGAPLCDGWAWVAPGDYHLLVTTAGTLRLDQGPPVHGVRPAADITFASVPEELARRAVVLVLTGMGADGARGAQQLHQRGARVWVQDAASCVVPGMPGATAALGVAERSGTPEELAAWLVEALAGGGEPAP</sequence>
<keyword evidence="13" id="KW-1185">Reference proteome</keyword>
<proteinExistence type="inferred from homology"/>
<accession>K6P1X0</accession>
<dbReference type="EC" id="3.5.1.44" evidence="6"/>
<comment type="catalytic activity">
    <reaction evidence="5 6">
        <text>[protein]-L-glutamate 5-O-methyl ester + H2O = L-glutamyl-[protein] + methanol + H(+)</text>
        <dbReference type="Rhea" id="RHEA:23236"/>
        <dbReference type="Rhea" id="RHEA-COMP:10208"/>
        <dbReference type="Rhea" id="RHEA-COMP:10311"/>
        <dbReference type="ChEBI" id="CHEBI:15377"/>
        <dbReference type="ChEBI" id="CHEBI:15378"/>
        <dbReference type="ChEBI" id="CHEBI:17790"/>
        <dbReference type="ChEBI" id="CHEBI:29973"/>
        <dbReference type="ChEBI" id="CHEBI:82795"/>
        <dbReference type="EC" id="3.1.1.61"/>
    </reaction>
</comment>
<feature type="domain" description="Response regulatory" evidence="10">
    <location>
        <begin position="8"/>
        <end position="125"/>
    </location>
</feature>